<evidence type="ECO:0000256" key="3">
    <source>
        <dbReference type="SAM" id="Coils"/>
    </source>
</evidence>
<dbReference type="GeneID" id="99011096"/>
<reference evidence="7" key="1">
    <citation type="submission" date="2020-02" db="EMBL/GenBank/DDBJ databases">
        <authorList>
            <person name="Olsen N.S."/>
            <person name="Forero-Junco L."/>
            <person name="Kot W."/>
            <person name="Hansen L.H."/>
        </authorList>
    </citation>
    <scope>NUCLEOTIDE SEQUENCE [LARGE SCALE GENOMIC DNA]</scope>
</reference>
<evidence type="ECO:0000256" key="4">
    <source>
        <dbReference type="SAM" id="MobiDB-lite"/>
    </source>
</evidence>
<evidence type="ECO:0000259" key="5">
    <source>
        <dbReference type="PROSITE" id="PS51688"/>
    </source>
</evidence>
<dbReference type="InterPro" id="IPR030392">
    <property type="entry name" value="S74_ICA"/>
</dbReference>
<evidence type="ECO:0000313" key="7">
    <source>
        <dbReference type="Proteomes" id="UP000501761"/>
    </source>
</evidence>
<evidence type="ECO:0000256" key="1">
    <source>
        <dbReference type="ARBA" id="ARBA00004328"/>
    </source>
</evidence>
<dbReference type="PROSITE" id="PS51688">
    <property type="entry name" value="ICA"/>
    <property type="match status" value="1"/>
</dbReference>
<evidence type="ECO:0000313" key="6">
    <source>
        <dbReference type="EMBL" id="QIO01350.1"/>
    </source>
</evidence>
<keyword evidence="7" id="KW-1185">Reference proteome</keyword>
<feature type="compositionally biased region" description="Low complexity" evidence="4">
    <location>
        <begin position="152"/>
        <end position="191"/>
    </location>
</feature>
<accession>A0A6G8RJ38</accession>
<dbReference type="GO" id="GO:0098015">
    <property type="term" value="C:virus tail"/>
    <property type="evidence" value="ECO:0007669"/>
    <property type="project" value="UniProtKB-KW"/>
</dbReference>
<keyword evidence="2" id="KW-0946">Virion</keyword>
<name>A0A6G8RJ38_9CAUD</name>
<feature type="coiled-coil region" evidence="3">
    <location>
        <begin position="362"/>
        <end position="389"/>
    </location>
</feature>
<feature type="compositionally biased region" description="Low complexity" evidence="4">
    <location>
        <begin position="83"/>
        <end position="98"/>
    </location>
</feature>
<feature type="compositionally biased region" description="Low complexity" evidence="4">
    <location>
        <begin position="326"/>
        <end position="349"/>
    </location>
</feature>
<evidence type="ECO:0000256" key="2">
    <source>
        <dbReference type="ARBA" id="ARBA00022732"/>
    </source>
</evidence>
<sequence>MALKTKIIVQQILNIDDTTTTASKYPKYTVVLGTSISSITASELTAAVEASAASAAAAKDSEIAAKESEINAKDSENLSANYANSSEASATQSATSATEAERQAGLSKDSADASAISVEESKGFRDSAELAAQNAEQSRLLAEQAKKDAEAAKTAAATSEQNAATSATESTNQAIAAAGSATEAGEYATTAKDSEIAAKTSELNAKNSENESAISAEASEASASQSAISASQSAASATKAAESSAAAKISETTAIESSAAAKTSETNAKTSETNAKTSETNAAAYAAAAKTSETNAADSAASASDSKGFRDEAEAFATQASTSALAAKNSETSTKTSESNSKASEAAAKLAQQGASDSANTATQAVTTVQNLKSDVEQLKSDTQTIKDAAVRDVTTLKNTSEGAATTATQKALEAAGSATTASEKATNATSAADRAETAAASAEQVMQASLKKDQNLNDLANKDLAREALKVEAVNSVKDQYAGAYNSFRNPAWTYELRIANNGEWRVARNDNNSTSALSIGAGGTGAENVEGAKINFGIDRLKQTETETMMYAPGSNSPYRITIRPDAAWGVWTDETGRWIPLSIDAGGTGSNTEVGARKNLNTPVGGQAIIIPNNSNILGFMSTYAESGYYSSGELVTYQPPEASGWWMYELHVHGKNANGHVEYGNIVATAMNGNKWGIICSAGSWGGWYRIARSDRQLMLLSPDAQSALGDYSIAIGDHDSGLKWDRDGHISAFADSARIFAWTPSGINTYRVISSYVDDNARGMYVNGVRRGDPNALIAGQVEGGSFADWRSRASGLLVEHTGFDSAVAIFKSVYWGKDWIAGMDVVPWTSGGAETHLYVKGAEFIFDSAGNGSASNWVSRSDIRLKAHLKEIETASDKIDYLTGYTYYKRNNLVEDENSVYSIEAGLIAQDVERVLPEAVHSLNNDGQLDPKGEAIKGINYNGVVALLVNAFKEQKAKIDNQQEEINVLRNELYELKNLVKSMLNGNAPTITELP</sequence>
<feature type="domain" description="Peptidase S74" evidence="5">
    <location>
        <begin position="867"/>
        <end position="972"/>
    </location>
</feature>
<keyword evidence="3" id="KW-0175">Coiled coil</keyword>
<dbReference type="Pfam" id="PF13884">
    <property type="entry name" value="Peptidase_S74"/>
    <property type="match status" value="1"/>
</dbReference>
<keyword evidence="2" id="KW-1227">Viral tail protein</keyword>
<protein>
    <submittedName>
        <fullName evidence="6">Tail fibers protein</fullName>
    </submittedName>
</protein>
<feature type="compositionally biased region" description="Low complexity" evidence="4">
    <location>
        <begin position="204"/>
        <end position="306"/>
    </location>
</feature>
<dbReference type="Proteomes" id="UP000501761">
    <property type="component" value="Segment"/>
</dbReference>
<feature type="compositionally biased region" description="Basic and acidic residues" evidence="4">
    <location>
        <begin position="119"/>
        <end position="128"/>
    </location>
</feature>
<gene>
    <name evidence="6" type="ORF">bobsandoy_39</name>
</gene>
<organism evidence="6 7">
    <name type="scientific">Salmonella phage bobsandoy</name>
    <dbReference type="NCBI Taxonomy" id="2713284"/>
    <lineage>
        <taxon>Viruses</taxon>
        <taxon>Duplodnaviria</taxon>
        <taxon>Heunggongvirae</taxon>
        <taxon>Uroviricota</taxon>
        <taxon>Caudoviricetes</taxon>
        <taxon>Demerecviridae</taxon>
        <taxon>Markadamsvirinae</taxon>
        <taxon>Epseptimavirus</taxon>
        <taxon>Epseptimavirus bobsandoy</taxon>
    </lineage>
</organism>
<feature type="region of interest" description="Disordered" evidence="4">
    <location>
        <begin position="83"/>
        <end position="359"/>
    </location>
</feature>
<feature type="coiled-coil region" evidence="3">
    <location>
        <begin position="951"/>
        <end position="985"/>
    </location>
</feature>
<dbReference type="RefSeq" id="YP_011109315.1">
    <property type="nucleotide sequence ID" value="NC_092683.1"/>
</dbReference>
<dbReference type="EMBL" id="MT074464">
    <property type="protein sequence ID" value="QIO01350.1"/>
    <property type="molecule type" value="Genomic_DNA"/>
</dbReference>
<comment type="subcellular location">
    <subcellularLocation>
        <location evidence="1">Virion</location>
    </subcellularLocation>
</comment>
<proteinExistence type="predicted"/>